<dbReference type="OrthoDB" id="840976at2759"/>
<dbReference type="PANTHER" id="PTHR34130">
    <property type="entry name" value="OS08G0243800 PROTEIN"/>
    <property type="match status" value="1"/>
</dbReference>
<keyword evidence="3" id="KW-1185">Reference proteome</keyword>
<dbReference type="AlphaFoldDB" id="A0A371EJ68"/>
<evidence type="ECO:0000313" key="2">
    <source>
        <dbReference type="EMBL" id="RDX66097.1"/>
    </source>
</evidence>
<feature type="region of interest" description="Disordered" evidence="1">
    <location>
        <begin position="47"/>
        <end position="68"/>
    </location>
</feature>
<feature type="compositionally biased region" description="Basic and acidic residues" evidence="1">
    <location>
        <begin position="88"/>
        <end position="106"/>
    </location>
</feature>
<dbReference type="Proteomes" id="UP000257109">
    <property type="component" value="Unassembled WGS sequence"/>
</dbReference>
<protein>
    <submittedName>
        <fullName evidence="2">Uncharacterized protein</fullName>
    </submittedName>
</protein>
<gene>
    <name evidence="2" type="ORF">CR513_55175</name>
</gene>
<reference evidence="2" key="1">
    <citation type="submission" date="2018-05" db="EMBL/GenBank/DDBJ databases">
        <title>Draft genome of Mucuna pruriens seed.</title>
        <authorList>
            <person name="Nnadi N.E."/>
            <person name="Vos R."/>
            <person name="Hasami M.H."/>
            <person name="Devisetty U.K."/>
            <person name="Aguiy J.C."/>
        </authorList>
    </citation>
    <scope>NUCLEOTIDE SEQUENCE [LARGE SCALE GENOMIC DNA]</scope>
    <source>
        <strain evidence="2">JCA_2017</strain>
    </source>
</reference>
<accession>A0A371EJ68</accession>
<evidence type="ECO:0000313" key="3">
    <source>
        <dbReference type="Proteomes" id="UP000257109"/>
    </source>
</evidence>
<dbReference type="EMBL" id="QJKJ01013591">
    <property type="protein sequence ID" value="RDX66097.1"/>
    <property type="molecule type" value="Genomic_DNA"/>
</dbReference>
<feature type="non-terminal residue" evidence="2">
    <location>
        <position position="1"/>
    </location>
</feature>
<feature type="region of interest" description="Disordered" evidence="1">
    <location>
        <begin position="88"/>
        <end position="115"/>
    </location>
</feature>
<proteinExistence type="predicted"/>
<sequence length="136" mass="15402">MKHSEFEFPATALSSAVPNDIVFCGKVITRRAEPENRVLLRSESSGRANGFATGLRSPSGRESRRRRRYNGMFGTVKFPLQMELSDIKMRQDRREPLPRVPAKDDGDGGESYWELGQPLRRRGTLKNPFFGCLSIV</sequence>
<evidence type="ECO:0000256" key="1">
    <source>
        <dbReference type="SAM" id="MobiDB-lite"/>
    </source>
</evidence>
<dbReference type="PANTHER" id="PTHR34130:SF8">
    <property type="entry name" value="TRANSMEMBRANE PROTEIN"/>
    <property type="match status" value="1"/>
</dbReference>
<comment type="caution">
    <text evidence="2">The sequence shown here is derived from an EMBL/GenBank/DDBJ whole genome shotgun (WGS) entry which is preliminary data.</text>
</comment>
<name>A0A371EJ68_MUCPR</name>
<organism evidence="2 3">
    <name type="scientific">Mucuna pruriens</name>
    <name type="common">Velvet bean</name>
    <name type="synonym">Dolichos pruriens</name>
    <dbReference type="NCBI Taxonomy" id="157652"/>
    <lineage>
        <taxon>Eukaryota</taxon>
        <taxon>Viridiplantae</taxon>
        <taxon>Streptophyta</taxon>
        <taxon>Embryophyta</taxon>
        <taxon>Tracheophyta</taxon>
        <taxon>Spermatophyta</taxon>
        <taxon>Magnoliopsida</taxon>
        <taxon>eudicotyledons</taxon>
        <taxon>Gunneridae</taxon>
        <taxon>Pentapetalae</taxon>
        <taxon>rosids</taxon>
        <taxon>fabids</taxon>
        <taxon>Fabales</taxon>
        <taxon>Fabaceae</taxon>
        <taxon>Papilionoideae</taxon>
        <taxon>50 kb inversion clade</taxon>
        <taxon>NPAAA clade</taxon>
        <taxon>indigoferoid/millettioid clade</taxon>
        <taxon>Phaseoleae</taxon>
        <taxon>Mucuna</taxon>
    </lineage>
</organism>